<keyword evidence="1" id="KW-0812">Transmembrane</keyword>
<evidence type="ECO:0008006" key="3">
    <source>
        <dbReference type="Google" id="ProtNLM"/>
    </source>
</evidence>
<evidence type="ECO:0000256" key="1">
    <source>
        <dbReference type="SAM" id="Phobius"/>
    </source>
</evidence>
<keyword evidence="1" id="KW-0472">Membrane</keyword>
<dbReference type="AlphaFoldDB" id="A0A6C0IVQ6"/>
<reference evidence="2" key="1">
    <citation type="journal article" date="2020" name="Nature">
        <title>Giant virus diversity and host interactions through global metagenomics.</title>
        <authorList>
            <person name="Schulz F."/>
            <person name="Roux S."/>
            <person name="Paez-Espino D."/>
            <person name="Jungbluth S."/>
            <person name="Walsh D.A."/>
            <person name="Denef V.J."/>
            <person name="McMahon K.D."/>
            <person name="Konstantinidis K.T."/>
            <person name="Eloe-Fadrosh E.A."/>
            <person name="Kyrpides N.C."/>
            <person name="Woyke T."/>
        </authorList>
    </citation>
    <scope>NUCLEOTIDE SEQUENCE</scope>
    <source>
        <strain evidence="2">GVMAG-M-3300024302-11</strain>
    </source>
</reference>
<name>A0A6C0IVQ6_9ZZZZ</name>
<evidence type="ECO:0000313" key="2">
    <source>
        <dbReference type="EMBL" id="QHT96525.1"/>
    </source>
</evidence>
<protein>
    <recommendedName>
        <fullName evidence="3">SMODS and SLOG-associating 2TM effector domain-containing protein</fullName>
    </recommendedName>
</protein>
<proteinExistence type="predicted"/>
<feature type="transmembrane region" description="Helical" evidence="1">
    <location>
        <begin position="92"/>
        <end position="113"/>
    </location>
</feature>
<organism evidence="2">
    <name type="scientific">viral metagenome</name>
    <dbReference type="NCBI Taxonomy" id="1070528"/>
    <lineage>
        <taxon>unclassified sequences</taxon>
        <taxon>metagenomes</taxon>
        <taxon>organismal metagenomes</taxon>
    </lineage>
</organism>
<accession>A0A6C0IVQ6</accession>
<feature type="transmembrane region" description="Helical" evidence="1">
    <location>
        <begin position="60"/>
        <end position="80"/>
    </location>
</feature>
<dbReference type="EMBL" id="MN740258">
    <property type="protein sequence ID" value="QHT96525.1"/>
    <property type="molecule type" value="Genomic_DNA"/>
</dbReference>
<keyword evidence="1" id="KW-1133">Transmembrane helix</keyword>
<dbReference type="NCBIfam" id="NF033632">
    <property type="entry name" value="SLATT_4"/>
    <property type="match status" value="1"/>
</dbReference>
<sequence length="278" mass="31833">MSDYTIDEHLTDEHANLTTINNNGDSGSSLWKPEQEDILKKWADKALCYKTMHTKSIKKYWCLNAWFNIPVIILSTLTGTGNFAQGSFNESYASTLILLIGAANLLSAILGTISQYINVAGTLEGHRFANISWDKYARGIQVELGKVRSDRVKDPVMYIKKCQEEFDRLIEISPHFSNDVIEWFTKLINTGEFIEHKQLFGVCCYEWFCLPCGFRGCKKSNCCNTDNDLKENKKKVFKSIWNEIELPEILGRIKPTTIVREDNGSYVNEDNKYRISNV</sequence>